<sequence>MQAQYNPRDSYQVLCVQCHERPQFNDGVERHLYCGKHCAIQARLAGGHSASTVASPQPQTLPAVIAQPQNTLCALSGCDRAVYIAPDGTEGTFCSRAHMRMGQPAPPSGASPQTDGTLFTMPPLQRHASNSCLTCQRGTAAPGCVFCGTR</sequence>
<dbReference type="HOGENOM" id="CLU_1744992_0_0_1"/>
<dbReference type="AlphaFoldDB" id="D8QIB4"/>
<evidence type="ECO:0000313" key="2">
    <source>
        <dbReference type="Proteomes" id="UP000007431"/>
    </source>
</evidence>
<dbReference type="InParanoid" id="D8QIB4"/>
<organism evidence="2">
    <name type="scientific">Schizophyllum commune (strain H4-8 / FGSC 9210)</name>
    <name type="common">Split gill fungus</name>
    <dbReference type="NCBI Taxonomy" id="578458"/>
    <lineage>
        <taxon>Eukaryota</taxon>
        <taxon>Fungi</taxon>
        <taxon>Dikarya</taxon>
        <taxon>Basidiomycota</taxon>
        <taxon>Agaricomycotina</taxon>
        <taxon>Agaricomycetes</taxon>
        <taxon>Agaricomycetidae</taxon>
        <taxon>Agaricales</taxon>
        <taxon>Schizophyllaceae</taxon>
        <taxon>Schizophyllum</taxon>
    </lineage>
</organism>
<dbReference type="GeneID" id="9593594"/>
<gene>
    <name evidence="1" type="ORF">SCHCODRAFT_258657</name>
</gene>
<accession>D8QIB4</accession>
<keyword evidence="2" id="KW-1185">Reference proteome</keyword>
<dbReference type="VEuPathDB" id="FungiDB:SCHCODRAFT_01106691"/>
<evidence type="ECO:0000313" key="1">
    <source>
        <dbReference type="EMBL" id="EFI92201.1"/>
    </source>
</evidence>
<dbReference type="Proteomes" id="UP000007431">
    <property type="component" value="Unassembled WGS sequence"/>
</dbReference>
<protein>
    <submittedName>
        <fullName evidence="1">Expressed protein</fullName>
    </submittedName>
</protein>
<reference evidence="1 2" key="1">
    <citation type="journal article" date="2010" name="Nat. Biotechnol.">
        <title>Genome sequence of the model mushroom Schizophyllum commune.</title>
        <authorList>
            <person name="Ohm R.A."/>
            <person name="de Jong J.F."/>
            <person name="Lugones L.G."/>
            <person name="Aerts A."/>
            <person name="Kothe E."/>
            <person name="Stajich J.E."/>
            <person name="de Vries R.P."/>
            <person name="Record E."/>
            <person name="Levasseur A."/>
            <person name="Baker S.E."/>
            <person name="Bartholomew K.A."/>
            <person name="Coutinho P.M."/>
            <person name="Erdmann S."/>
            <person name="Fowler T.J."/>
            <person name="Gathman A.C."/>
            <person name="Lombard V."/>
            <person name="Henrissat B."/>
            <person name="Knabe N."/>
            <person name="Kuees U."/>
            <person name="Lilly W.W."/>
            <person name="Lindquist E."/>
            <person name="Lucas S."/>
            <person name="Magnuson J.K."/>
            <person name="Piumi F."/>
            <person name="Raudaskoski M."/>
            <person name="Salamov A."/>
            <person name="Schmutz J."/>
            <person name="Schwarze F.W.M.R."/>
            <person name="vanKuyk P.A."/>
            <person name="Horton J.S."/>
            <person name="Grigoriev I.V."/>
            <person name="Woesten H.A.B."/>
        </authorList>
    </citation>
    <scope>NUCLEOTIDE SEQUENCE [LARGE SCALE GENOMIC DNA]</scope>
    <source>
        <strain evidence="2">H4-8 / FGSC 9210</strain>
    </source>
</reference>
<name>D8QIB4_SCHCM</name>
<dbReference type="KEGG" id="scm:SCHCO_01106691"/>
<dbReference type="OrthoDB" id="2933869at2759"/>
<feature type="non-terminal residue" evidence="1">
    <location>
        <position position="150"/>
    </location>
</feature>
<proteinExistence type="predicted"/>
<dbReference type="EMBL" id="GL377313">
    <property type="protein sequence ID" value="EFI92201.1"/>
    <property type="molecule type" value="Genomic_DNA"/>
</dbReference>